<name>A0AAD2EN46_9RALS</name>
<gene>
    <name evidence="1" type="ORF">R77591_04189</name>
</gene>
<reference evidence="1" key="1">
    <citation type="submission" date="2023-07" db="EMBL/GenBank/DDBJ databases">
        <authorList>
            <person name="Peeters C."/>
        </authorList>
    </citation>
    <scope>NUCLEOTIDE SEQUENCE</scope>
    <source>
        <strain evidence="1">R-77591</strain>
    </source>
</reference>
<dbReference type="Proteomes" id="UP001190002">
    <property type="component" value="Unassembled WGS sequence"/>
</dbReference>
<accession>A0AAD2EN46</accession>
<organism evidence="1 2">
    <name type="scientific">Ralstonia mannitolilytica</name>
    <dbReference type="NCBI Taxonomy" id="105219"/>
    <lineage>
        <taxon>Bacteria</taxon>
        <taxon>Pseudomonadati</taxon>
        <taxon>Pseudomonadota</taxon>
        <taxon>Betaproteobacteria</taxon>
        <taxon>Burkholderiales</taxon>
        <taxon>Burkholderiaceae</taxon>
        <taxon>Ralstonia</taxon>
    </lineage>
</organism>
<proteinExistence type="predicted"/>
<protein>
    <submittedName>
        <fullName evidence="1">Uncharacterized protein</fullName>
    </submittedName>
</protein>
<evidence type="ECO:0000313" key="1">
    <source>
        <dbReference type="EMBL" id="CAJ0694050.1"/>
    </source>
</evidence>
<dbReference type="AlphaFoldDB" id="A0AAD2EN46"/>
<dbReference type="EMBL" id="CATVXE010000022">
    <property type="protein sequence ID" value="CAJ0694050.1"/>
    <property type="molecule type" value="Genomic_DNA"/>
</dbReference>
<comment type="caution">
    <text evidence="1">The sequence shown here is derived from an EMBL/GenBank/DDBJ whole genome shotgun (WGS) entry which is preliminary data.</text>
</comment>
<evidence type="ECO:0000313" key="2">
    <source>
        <dbReference type="Proteomes" id="UP001190002"/>
    </source>
</evidence>
<sequence>MARPRVNRLSTALVSTLPERVFTRSGSSFDPRKDVWEWADGPFNARIDFRRYRHGFEAFVPSLKRKRGVMAVLH</sequence>